<dbReference type="Pfam" id="PF07765">
    <property type="entry name" value="KIP1"/>
    <property type="match status" value="1"/>
</dbReference>
<reference evidence="6 7" key="1">
    <citation type="submission" date="2019-09" db="EMBL/GenBank/DDBJ databases">
        <authorList>
            <person name="Ou C."/>
        </authorList>
    </citation>
    <scope>NUCLEOTIDE SEQUENCE [LARGE SCALE GENOMIC DNA]</scope>
    <source>
        <strain evidence="6">S2</strain>
        <tissue evidence="6">Leaf</tissue>
    </source>
</reference>
<dbReference type="OrthoDB" id="1877257at2759"/>
<dbReference type="GO" id="GO:0003779">
    <property type="term" value="F:actin binding"/>
    <property type="evidence" value="ECO:0007669"/>
    <property type="project" value="InterPro"/>
</dbReference>
<evidence type="ECO:0000313" key="7">
    <source>
        <dbReference type="Proteomes" id="UP000327157"/>
    </source>
</evidence>
<feature type="compositionally biased region" description="Low complexity" evidence="4">
    <location>
        <begin position="96"/>
        <end position="107"/>
    </location>
</feature>
<dbReference type="Pfam" id="PF24627">
    <property type="entry name" value="PUMA_CC"/>
    <property type="match status" value="1"/>
</dbReference>
<dbReference type="PANTHER" id="PTHR32258:SF3">
    <property type="entry name" value="PROTEIN NETWORKED 4A"/>
    <property type="match status" value="1"/>
</dbReference>
<dbReference type="Gene3D" id="1.10.287.950">
    <property type="entry name" value="Methyl-accepting chemotaxis protein"/>
    <property type="match status" value="1"/>
</dbReference>
<feature type="domain" description="NAB" evidence="5">
    <location>
        <begin position="10"/>
        <end position="90"/>
    </location>
</feature>
<gene>
    <name evidence="6" type="ORF">D8674_023284</name>
</gene>
<dbReference type="AlphaFoldDB" id="A0A5N5GMB2"/>
<organism evidence="6 7">
    <name type="scientific">Pyrus ussuriensis x Pyrus communis</name>
    <dbReference type="NCBI Taxonomy" id="2448454"/>
    <lineage>
        <taxon>Eukaryota</taxon>
        <taxon>Viridiplantae</taxon>
        <taxon>Streptophyta</taxon>
        <taxon>Embryophyta</taxon>
        <taxon>Tracheophyta</taxon>
        <taxon>Spermatophyta</taxon>
        <taxon>Magnoliopsida</taxon>
        <taxon>eudicotyledons</taxon>
        <taxon>Gunneridae</taxon>
        <taxon>Pentapetalae</taxon>
        <taxon>rosids</taxon>
        <taxon>fabids</taxon>
        <taxon>Rosales</taxon>
        <taxon>Rosaceae</taxon>
        <taxon>Amygdaloideae</taxon>
        <taxon>Maleae</taxon>
        <taxon>Pyrus</taxon>
    </lineage>
</organism>
<reference evidence="6 7" key="3">
    <citation type="submission" date="2019-11" db="EMBL/GenBank/DDBJ databases">
        <title>A de novo genome assembly of a pear dwarfing rootstock.</title>
        <authorList>
            <person name="Wang F."/>
            <person name="Wang J."/>
            <person name="Li S."/>
            <person name="Zhang Y."/>
            <person name="Fang M."/>
            <person name="Ma L."/>
            <person name="Zhao Y."/>
            <person name="Jiang S."/>
        </authorList>
    </citation>
    <scope>NUCLEOTIDE SEQUENCE [LARGE SCALE GENOMIC DNA]</scope>
    <source>
        <strain evidence="6">S2</strain>
        <tissue evidence="6">Leaf</tissue>
    </source>
</reference>
<evidence type="ECO:0000256" key="2">
    <source>
        <dbReference type="ARBA" id="ARBA00038006"/>
    </source>
</evidence>
<dbReference type="InterPro" id="IPR051861">
    <property type="entry name" value="NET_actin-binding_domain"/>
</dbReference>
<reference evidence="7" key="2">
    <citation type="submission" date="2019-10" db="EMBL/GenBank/DDBJ databases">
        <title>A de novo genome assembly of a pear dwarfing rootstock.</title>
        <authorList>
            <person name="Wang F."/>
            <person name="Wang J."/>
            <person name="Li S."/>
            <person name="Zhang Y."/>
            <person name="Fang M."/>
            <person name="Ma L."/>
            <person name="Zhao Y."/>
            <person name="Jiang S."/>
        </authorList>
    </citation>
    <scope>NUCLEOTIDE SEQUENCE [LARGE SCALE GENOMIC DNA]</scope>
</reference>
<keyword evidence="7" id="KW-1185">Reference proteome</keyword>
<evidence type="ECO:0000259" key="5">
    <source>
        <dbReference type="PROSITE" id="PS51774"/>
    </source>
</evidence>
<feature type="coiled-coil region" evidence="3">
    <location>
        <begin position="470"/>
        <end position="627"/>
    </location>
</feature>
<evidence type="ECO:0000256" key="3">
    <source>
        <dbReference type="SAM" id="Coils"/>
    </source>
</evidence>
<comment type="caution">
    <text evidence="6">The sequence shown here is derived from an EMBL/GenBank/DDBJ whole genome shotgun (WGS) entry which is preliminary data.</text>
</comment>
<dbReference type="InterPro" id="IPR057531">
    <property type="entry name" value="PUMA/OVT1_CC"/>
</dbReference>
<comment type="similarity">
    <text evidence="2">Belongs to the NET family.</text>
</comment>
<name>A0A5N5GMB2_9ROSA</name>
<dbReference type="InterPro" id="IPR011684">
    <property type="entry name" value="NAB"/>
</dbReference>
<feature type="coiled-coil region" evidence="3">
    <location>
        <begin position="366"/>
        <end position="444"/>
    </location>
</feature>
<dbReference type="GO" id="GO:0005774">
    <property type="term" value="C:vacuolar membrane"/>
    <property type="evidence" value="ECO:0007669"/>
    <property type="project" value="TreeGrafter"/>
</dbReference>
<evidence type="ECO:0000256" key="4">
    <source>
        <dbReference type="SAM" id="MobiDB-lite"/>
    </source>
</evidence>
<feature type="compositionally biased region" description="Polar residues" evidence="4">
    <location>
        <begin position="173"/>
        <end position="184"/>
    </location>
</feature>
<dbReference type="PROSITE" id="PS51774">
    <property type="entry name" value="NAB"/>
    <property type="match status" value="1"/>
</dbReference>
<feature type="coiled-coil region" evidence="3">
    <location>
        <begin position="187"/>
        <end position="269"/>
    </location>
</feature>
<accession>A0A5N5GMB2</accession>
<protein>
    <submittedName>
        <fullName evidence="6">Leucine-rich repeat-containing protein</fullName>
    </submittedName>
</protein>
<dbReference type="Gene3D" id="1.10.287.1490">
    <property type="match status" value="1"/>
</dbReference>
<keyword evidence="1 3" id="KW-0175">Coiled coil</keyword>
<dbReference type="Proteomes" id="UP000327157">
    <property type="component" value="Chromosome 3"/>
</dbReference>
<dbReference type="EMBL" id="SMOL01000402">
    <property type="protein sequence ID" value="KAB2616696.1"/>
    <property type="molecule type" value="Genomic_DNA"/>
</dbReference>
<sequence>MKRLESRKSRSWWWDSHISPKNSKWLADNLEEMDRSIKRMLKLIEEDGDSFAKKAEMYYQKRPELIAHVEEFYRLYRSLAERYDHVTGELRKNAPSDLQSQSSCLSDIGSELPSALPSPDVQPGKLGRRKSGPRAAGFDFFLGPGGNSSDHYQKEGDESFSLADYSEPESDDSSVNNYSTPLSNGLDQGQTRKIIELEIELREAKEKLRMQQEENVDSSFTGAKPDHTEEFPAKIAEYEEELTSRNEKLRESEEEIARLNIKLKRYESSQHSNGLKLALEAESAQHNNGLKLALEAEPAQHNNGLKLALEPEPAQHNNGLKLALEFSKPKETKIREGARDREINEPSEIHKRVGRSGEVQDRDSKIEALVKELRATKDRLQHSEKEIASLRQQLESNIPSEEIQRLQGQLESAKKDISMWKAKLNTEKREVSKLQERISRLKSSLTDRDNEVMDLKIAVSDAEEKIFPEKAQVKAEISRLQSERTHLEEQLKDWESRGRLLEDEIRQMKAGKAEMEERLKGEIEQLKADILERSNQMENLNKTLDAMKTERDELSTKAAMLQAEMSSRDDQINEINKNLQQMQTEHQELLNGAEGGRKLVEELTERAKELEEEIQRQRVVIMEGAEEKREAIRQLCFSLEHYRNGYHMLRQACMGNNKRVPVLAT</sequence>
<evidence type="ECO:0000313" key="6">
    <source>
        <dbReference type="EMBL" id="KAB2616696.1"/>
    </source>
</evidence>
<proteinExistence type="inferred from homology"/>
<feature type="region of interest" description="Disordered" evidence="4">
    <location>
        <begin position="93"/>
        <end position="184"/>
    </location>
</feature>
<evidence type="ECO:0000256" key="1">
    <source>
        <dbReference type="ARBA" id="ARBA00023054"/>
    </source>
</evidence>
<dbReference type="PANTHER" id="PTHR32258">
    <property type="entry name" value="PROTEIN NETWORKED 4A"/>
    <property type="match status" value="1"/>
</dbReference>